<evidence type="ECO:0000313" key="3">
    <source>
        <dbReference type="EMBL" id="OEV39550.1"/>
    </source>
</evidence>
<dbReference type="RefSeq" id="WP_030285809.1">
    <property type="nucleotide sequence ID" value="NZ_JBEZYM010000016.1"/>
</dbReference>
<proteinExistence type="inferred from homology"/>
<dbReference type="PRINTS" id="PR01438">
    <property type="entry name" value="UNVRSLSTRESS"/>
</dbReference>
<dbReference type="EMBL" id="JPRF03000001">
    <property type="protein sequence ID" value="OEV39550.1"/>
    <property type="molecule type" value="Genomic_DNA"/>
</dbReference>
<dbReference type="InterPro" id="IPR014729">
    <property type="entry name" value="Rossmann-like_a/b/a_fold"/>
</dbReference>
<feature type="domain" description="UspA" evidence="2">
    <location>
        <begin position="156"/>
        <end position="282"/>
    </location>
</feature>
<evidence type="ECO:0000256" key="1">
    <source>
        <dbReference type="ARBA" id="ARBA00008791"/>
    </source>
</evidence>
<organism evidence="3 4">
    <name type="scientific">Kitasatospora aureofaciens</name>
    <name type="common">Streptomyces aureofaciens</name>
    <dbReference type="NCBI Taxonomy" id="1894"/>
    <lineage>
        <taxon>Bacteria</taxon>
        <taxon>Bacillati</taxon>
        <taxon>Actinomycetota</taxon>
        <taxon>Actinomycetes</taxon>
        <taxon>Kitasatosporales</taxon>
        <taxon>Streptomycetaceae</taxon>
        <taxon>Kitasatospora</taxon>
    </lineage>
</organism>
<dbReference type="AlphaFoldDB" id="A0A1E7NFR6"/>
<dbReference type="Proteomes" id="UP000037395">
    <property type="component" value="Unassembled WGS sequence"/>
</dbReference>
<gene>
    <name evidence="3" type="ORF">HS99_0002375</name>
</gene>
<dbReference type="SUPFAM" id="SSF52402">
    <property type="entry name" value="Adenine nucleotide alpha hydrolases-like"/>
    <property type="match status" value="2"/>
</dbReference>
<evidence type="ECO:0000259" key="2">
    <source>
        <dbReference type="Pfam" id="PF00582"/>
    </source>
</evidence>
<reference evidence="3" key="1">
    <citation type="submission" date="2016-08" db="EMBL/GenBank/DDBJ databases">
        <title>Sequencing, Assembly and Comparative Genomics of S. aureofaciens ATCC 10762.</title>
        <authorList>
            <person name="Gradnigo J.S."/>
            <person name="Johnson N."/>
            <person name="Somerville G.A."/>
        </authorList>
    </citation>
    <scope>NUCLEOTIDE SEQUENCE [LARGE SCALE GENOMIC DNA]</scope>
    <source>
        <strain evidence="3">ATCC 10762</strain>
    </source>
</reference>
<dbReference type="InterPro" id="IPR006016">
    <property type="entry name" value="UspA"/>
</dbReference>
<protein>
    <recommendedName>
        <fullName evidence="2">UspA domain-containing protein</fullName>
    </recommendedName>
</protein>
<feature type="domain" description="UspA" evidence="2">
    <location>
        <begin position="8"/>
        <end position="145"/>
    </location>
</feature>
<sequence>MNGFESLRPVIVGVDRSEASHWAVRWAADEAAGHHLPLRLLHAQEWPVDRATDVADHPWAIGLRAAGEAVLETARLLATERHPTLEITSELAEGRPVRVLRDAADEATQLVLGVRRVSEAHSALRIGSKGASLAGHLSCPLALVPEPADGLSGPGPVVVGVDGSPASRAAVGFAFEEASIGGTDVLAVEVRRPTEAGRPELVEESLTDLSESLAGWQEKYPEVRVRREVLTGSPAPMLATVATHARCLVIGSRGLGGFRGLLFGSTGRALVHRCTVPLVIVPNGAPA</sequence>
<dbReference type="Gene3D" id="3.40.50.620">
    <property type="entry name" value="HUPs"/>
    <property type="match status" value="2"/>
</dbReference>
<evidence type="ECO:0000313" key="4">
    <source>
        <dbReference type="Proteomes" id="UP000037395"/>
    </source>
</evidence>
<dbReference type="Pfam" id="PF00582">
    <property type="entry name" value="Usp"/>
    <property type="match status" value="2"/>
</dbReference>
<comment type="caution">
    <text evidence="3">The sequence shown here is derived from an EMBL/GenBank/DDBJ whole genome shotgun (WGS) entry which is preliminary data.</text>
</comment>
<accession>A0A1E7NFR6</accession>
<dbReference type="OrthoDB" id="3404132at2"/>
<dbReference type="PANTHER" id="PTHR46268">
    <property type="entry name" value="STRESS RESPONSE PROTEIN NHAX"/>
    <property type="match status" value="1"/>
</dbReference>
<comment type="similarity">
    <text evidence="1">Belongs to the universal stress protein A family.</text>
</comment>
<dbReference type="PANTHER" id="PTHR46268:SF6">
    <property type="entry name" value="UNIVERSAL STRESS PROTEIN UP12"/>
    <property type="match status" value="1"/>
</dbReference>
<name>A0A1E7NFR6_KITAU</name>
<keyword evidence="4" id="KW-1185">Reference proteome</keyword>
<dbReference type="InterPro" id="IPR006015">
    <property type="entry name" value="Universal_stress_UspA"/>
</dbReference>